<dbReference type="SUPFAM" id="SSF46565">
    <property type="entry name" value="Chaperone J-domain"/>
    <property type="match status" value="1"/>
</dbReference>
<dbReference type="PROSITE" id="PS50076">
    <property type="entry name" value="DNAJ_2"/>
    <property type="match status" value="1"/>
</dbReference>
<dbReference type="SMART" id="SM00271">
    <property type="entry name" value="DnaJ"/>
    <property type="match status" value="1"/>
</dbReference>
<feature type="region of interest" description="Disordered" evidence="2">
    <location>
        <begin position="258"/>
        <end position="331"/>
    </location>
</feature>
<name>A0ABR4IKP3_9EURO</name>
<evidence type="ECO:0000256" key="1">
    <source>
        <dbReference type="SAM" id="Coils"/>
    </source>
</evidence>
<sequence length="413" mass="48708">MSSPRVLHDYYKILEIPREADIDSIKTSYKRLARIRHPDKNSSSTATSEFQLLQEAYSTLVDPQSRKSYDAQYTFTKFHHTPPQANPSTNSASPATHEKTHKVSALTLQIRELKSRLHKQEAELRLARLRLERLHGEIASLDQEIENIEREKSGKATWWGFFTSILQGHQETEEERIKRDNDRLQKVAARSIRESNVQREMAVVRGLENAINAIHSSITSAEFKIFTEKRREEREEQEKRRLEEERLRQEVNRRMAEEFKKRQERQAQQAEKRRMEEERLRQEANRRMAEELKKQRERQAQQANREHRYPSREQGVNGSRNSGQSEGKQNFRDEETCHHQAWWSQIDVPASCSRCSSITRKFIFKCPGCGKLACAPCRDTIKGGRFRPNRFGKGAYHNSSDYTEYFDRFDYFD</sequence>
<proteinExistence type="predicted"/>
<keyword evidence="1" id="KW-0175">Coiled coil</keyword>
<dbReference type="Gene3D" id="1.10.287.110">
    <property type="entry name" value="DnaJ domain"/>
    <property type="match status" value="1"/>
</dbReference>
<dbReference type="InterPro" id="IPR036869">
    <property type="entry name" value="J_dom_sf"/>
</dbReference>
<dbReference type="EMBL" id="JBFXLU010000398">
    <property type="protein sequence ID" value="KAL2827472.1"/>
    <property type="molecule type" value="Genomic_DNA"/>
</dbReference>
<feature type="compositionally biased region" description="Basic and acidic residues" evidence="2">
    <location>
        <begin position="258"/>
        <end position="311"/>
    </location>
</feature>
<evidence type="ECO:0000313" key="4">
    <source>
        <dbReference type="EMBL" id="KAL2827472.1"/>
    </source>
</evidence>
<reference evidence="4 5" key="1">
    <citation type="submission" date="2024-07" db="EMBL/GenBank/DDBJ databases">
        <title>Section-level genome sequencing and comparative genomics of Aspergillus sections Usti and Cavernicolus.</title>
        <authorList>
            <consortium name="Lawrence Berkeley National Laboratory"/>
            <person name="Nybo J.L."/>
            <person name="Vesth T.C."/>
            <person name="Theobald S."/>
            <person name="Frisvad J.C."/>
            <person name="Larsen T.O."/>
            <person name="Kjaerboelling I."/>
            <person name="Rothschild-Mancinelli K."/>
            <person name="Lyhne E.K."/>
            <person name="Kogle M.E."/>
            <person name="Barry K."/>
            <person name="Clum A."/>
            <person name="Na H."/>
            <person name="Ledsgaard L."/>
            <person name="Lin J."/>
            <person name="Lipzen A."/>
            <person name="Kuo A."/>
            <person name="Riley R."/>
            <person name="Mondo S."/>
            <person name="Labutti K."/>
            <person name="Haridas S."/>
            <person name="Pangalinan J."/>
            <person name="Salamov A.A."/>
            <person name="Simmons B.A."/>
            <person name="Magnuson J.K."/>
            <person name="Chen J."/>
            <person name="Drula E."/>
            <person name="Henrissat B."/>
            <person name="Wiebenga A."/>
            <person name="Lubbers R.J."/>
            <person name="Gomes A.C."/>
            <person name="Makela M.R."/>
            <person name="Stajich J."/>
            <person name="Grigoriev I.V."/>
            <person name="Mortensen U.H."/>
            <person name="De Vries R.P."/>
            <person name="Baker S.E."/>
            <person name="Andersen M.R."/>
        </authorList>
    </citation>
    <scope>NUCLEOTIDE SEQUENCE [LARGE SCALE GENOMIC DNA]</scope>
    <source>
        <strain evidence="4 5">CBS 123904</strain>
    </source>
</reference>
<dbReference type="Pfam" id="PF00226">
    <property type="entry name" value="DnaJ"/>
    <property type="match status" value="1"/>
</dbReference>
<dbReference type="PANTHER" id="PTHR44029">
    <property type="entry name" value="DNAJ HOMOLOG SUBFAMILY C MEMBER 21"/>
    <property type="match status" value="1"/>
</dbReference>
<protein>
    <recommendedName>
        <fullName evidence="3">J domain-containing protein</fullName>
    </recommendedName>
</protein>
<dbReference type="PANTHER" id="PTHR44029:SF1">
    <property type="entry name" value="DNAJ HOMOLOG SUBFAMILY C MEMBER 21"/>
    <property type="match status" value="1"/>
</dbReference>
<feature type="coiled-coil region" evidence="1">
    <location>
        <begin position="103"/>
        <end position="151"/>
    </location>
</feature>
<feature type="compositionally biased region" description="Polar residues" evidence="2">
    <location>
        <begin position="314"/>
        <end position="328"/>
    </location>
</feature>
<dbReference type="PROSITE" id="PS00636">
    <property type="entry name" value="DNAJ_1"/>
    <property type="match status" value="1"/>
</dbReference>
<feature type="region of interest" description="Disordered" evidence="2">
    <location>
        <begin position="79"/>
        <end position="100"/>
    </location>
</feature>
<dbReference type="InterPro" id="IPR001623">
    <property type="entry name" value="DnaJ_domain"/>
</dbReference>
<evidence type="ECO:0000259" key="3">
    <source>
        <dbReference type="PROSITE" id="PS50076"/>
    </source>
</evidence>
<evidence type="ECO:0000313" key="5">
    <source>
        <dbReference type="Proteomes" id="UP001610446"/>
    </source>
</evidence>
<accession>A0ABR4IKP3</accession>
<feature type="domain" description="J" evidence="3">
    <location>
        <begin position="9"/>
        <end position="73"/>
    </location>
</feature>
<dbReference type="PRINTS" id="PR00625">
    <property type="entry name" value="JDOMAIN"/>
</dbReference>
<comment type="caution">
    <text evidence="4">The sequence shown here is derived from an EMBL/GenBank/DDBJ whole genome shotgun (WGS) entry which is preliminary data.</text>
</comment>
<dbReference type="Proteomes" id="UP001610446">
    <property type="component" value="Unassembled WGS sequence"/>
</dbReference>
<dbReference type="InterPro" id="IPR051964">
    <property type="entry name" value="Chaperone_stress_response"/>
</dbReference>
<keyword evidence="5" id="KW-1185">Reference proteome</keyword>
<organism evidence="4 5">
    <name type="scientific">Aspergillus pseudoustus</name>
    <dbReference type="NCBI Taxonomy" id="1810923"/>
    <lineage>
        <taxon>Eukaryota</taxon>
        <taxon>Fungi</taxon>
        <taxon>Dikarya</taxon>
        <taxon>Ascomycota</taxon>
        <taxon>Pezizomycotina</taxon>
        <taxon>Eurotiomycetes</taxon>
        <taxon>Eurotiomycetidae</taxon>
        <taxon>Eurotiales</taxon>
        <taxon>Aspergillaceae</taxon>
        <taxon>Aspergillus</taxon>
        <taxon>Aspergillus subgen. Nidulantes</taxon>
    </lineage>
</organism>
<evidence type="ECO:0000256" key="2">
    <source>
        <dbReference type="SAM" id="MobiDB-lite"/>
    </source>
</evidence>
<gene>
    <name evidence="4" type="ORF">BJY01DRAFT_261902</name>
</gene>
<dbReference type="InterPro" id="IPR018253">
    <property type="entry name" value="DnaJ_domain_CS"/>
</dbReference>
<dbReference type="CDD" id="cd06257">
    <property type="entry name" value="DnaJ"/>
    <property type="match status" value="1"/>
</dbReference>